<keyword evidence="4" id="KW-0238">DNA-binding</keyword>
<dbReference type="EMBL" id="CH476732">
    <property type="protein sequence ID" value="EIE76992.1"/>
    <property type="molecule type" value="Genomic_DNA"/>
</dbReference>
<evidence type="ECO:0000313" key="11">
    <source>
        <dbReference type="Proteomes" id="UP000009138"/>
    </source>
</evidence>
<dbReference type="PROSITE" id="PS50217">
    <property type="entry name" value="BZIP"/>
    <property type="match status" value="1"/>
</dbReference>
<accession>I1BLB2</accession>
<evidence type="ECO:0000256" key="8">
    <source>
        <dbReference type="SAM" id="MobiDB-lite"/>
    </source>
</evidence>
<dbReference type="AlphaFoldDB" id="I1BLB2"/>
<feature type="compositionally biased region" description="Polar residues" evidence="8">
    <location>
        <begin position="276"/>
        <end position="289"/>
    </location>
</feature>
<evidence type="ECO:0000256" key="7">
    <source>
        <dbReference type="SAM" id="Coils"/>
    </source>
</evidence>
<dbReference type="PANTHER" id="PTHR47416">
    <property type="entry name" value="BASIC-LEUCINE ZIPPER TRANSCRIPTION FACTOR F-RELATED"/>
    <property type="match status" value="1"/>
</dbReference>
<gene>
    <name evidence="10" type="ORF">RO3G_01696</name>
</gene>
<dbReference type="InterPro" id="IPR004827">
    <property type="entry name" value="bZIP"/>
</dbReference>
<feature type="region of interest" description="Disordered" evidence="8">
    <location>
        <begin position="245"/>
        <end position="290"/>
    </location>
</feature>
<feature type="coiled-coil region" evidence="7">
    <location>
        <begin position="722"/>
        <end position="770"/>
    </location>
</feature>
<evidence type="ECO:0000313" key="10">
    <source>
        <dbReference type="EMBL" id="EIE76992.1"/>
    </source>
</evidence>
<reference evidence="10 11" key="1">
    <citation type="journal article" date="2009" name="PLoS Genet.">
        <title>Genomic analysis of the basal lineage fungus Rhizopus oryzae reveals a whole-genome duplication.</title>
        <authorList>
            <person name="Ma L.-J."/>
            <person name="Ibrahim A.S."/>
            <person name="Skory C."/>
            <person name="Grabherr M.G."/>
            <person name="Burger G."/>
            <person name="Butler M."/>
            <person name="Elias M."/>
            <person name="Idnurm A."/>
            <person name="Lang B.F."/>
            <person name="Sone T."/>
            <person name="Abe A."/>
            <person name="Calvo S.E."/>
            <person name="Corrochano L.M."/>
            <person name="Engels R."/>
            <person name="Fu J."/>
            <person name="Hansberg W."/>
            <person name="Kim J.-M."/>
            <person name="Kodira C.D."/>
            <person name="Koehrsen M.J."/>
            <person name="Liu B."/>
            <person name="Miranda-Saavedra D."/>
            <person name="O'Leary S."/>
            <person name="Ortiz-Castellanos L."/>
            <person name="Poulter R."/>
            <person name="Rodriguez-Romero J."/>
            <person name="Ruiz-Herrera J."/>
            <person name="Shen Y.-Q."/>
            <person name="Zeng Q."/>
            <person name="Galagan J."/>
            <person name="Birren B.W."/>
            <person name="Cuomo C.A."/>
            <person name="Wickes B.L."/>
        </authorList>
    </citation>
    <scope>NUCLEOTIDE SEQUENCE [LARGE SCALE GENOMIC DNA]</scope>
    <source>
        <strain evidence="11">RA 99-880 / ATCC MYA-4621 / FGSC 9543 / NRRL 43880</strain>
    </source>
</reference>
<evidence type="ECO:0000256" key="6">
    <source>
        <dbReference type="ARBA" id="ARBA00023242"/>
    </source>
</evidence>
<dbReference type="SUPFAM" id="SSF57959">
    <property type="entry name" value="Leucine zipper domain"/>
    <property type="match status" value="1"/>
</dbReference>
<evidence type="ECO:0000259" key="9">
    <source>
        <dbReference type="PROSITE" id="PS50217"/>
    </source>
</evidence>
<dbReference type="Proteomes" id="UP000009138">
    <property type="component" value="Unassembled WGS sequence"/>
</dbReference>
<name>I1BLB2_RHIO9</name>
<feature type="domain" description="BZIP" evidence="9">
    <location>
        <begin position="704"/>
        <end position="764"/>
    </location>
</feature>
<comment type="subcellular location">
    <subcellularLocation>
        <location evidence="1">Nucleus</location>
    </subcellularLocation>
</comment>
<dbReference type="eggNOG" id="KOG0709">
    <property type="taxonomic scope" value="Eukaryota"/>
</dbReference>
<dbReference type="RefSeq" id="XP_067512388.1">
    <property type="nucleotide sequence ID" value="XM_067656287.1"/>
</dbReference>
<dbReference type="GO" id="GO:0003700">
    <property type="term" value="F:DNA-binding transcription factor activity"/>
    <property type="evidence" value="ECO:0007669"/>
    <property type="project" value="InterPro"/>
</dbReference>
<dbReference type="GO" id="GO:0003677">
    <property type="term" value="F:DNA binding"/>
    <property type="evidence" value="ECO:0007669"/>
    <property type="project" value="UniProtKB-KW"/>
</dbReference>
<feature type="region of interest" description="Disordered" evidence="8">
    <location>
        <begin position="531"/>
        <end position="551"/>
    </location>
</feature>
<keyword evidence="5" id="KW-0804">Transcription</keyword>
<keyword evidence="3" id="KW-0805">Transcription regulation</keyword>
<feature type="region of interest" description="Disordered" evidence="8">
    <location>
        <begin position="92"/>
        <end position="156"/>
    </location>
</feature>
<evidence type="ECO:0000256" key="4">
    <source>
        <dbReference type="ARBA" id="ARBA00023125"/>
    </source>
</evidence>
<sequence length="981" mass="111591">MVDSKKEVIRYTKEQMIQIHDSPLVKKPDSLPCLSTWFGEDPGSPILKNILNGSSILRTTVQDKNVLLTPQKTNFVSSLYGGLKKNEEKQMRHKLDNNNNNRTHRGNYVGGEKGFNKPKYTNQSPHKRYNNNKRDNHHNHHHYNNHQSNRVKSDEHNNERIPEWLDYEPKEQKESTAINDLESWKSSMKKKDGIDEKREQKEAEQTFSFLTLDQKNGFDEFFIHETEVLPTRRDNQTGSRFAKFFAKREEDEEEEEKESGIEPRSISVNDLFGNGRISQQSTENSNNVRVLSEDDILRSLGAKKKSDDVDDNTDAIGFNRVLQILSQPKPVIEEENGQQSSMPTTPINELPVSLNKTNSKPSTPTLPHHRFSNTNLPTAVLRQMSARSSPSLQASKSLSNTSSDTTVKQQPVPFFPYQAPHQQMMDNFPMSQMTPPRPNESFLPPHLMMQPPPLPLTGVPMPPHHLPLIQGQFPIQRDMMHPIPPYVMTNGIPPQLFNKSQGWEQMSNYNIKLEPEDDFMADYLNVDYLSTEAPLSPPNSTTSSSSAGGYSPEKQVANDFLLDMSNSGDLLINDWTSTMDPCLLEQQQPDLLNAFPFFLSTPSLPSNSLSSEPPKKKRGRKKREVVPVMQPAQPSLLAPKPLAPRPTSATITTSSPSPAEAIIKLEAQQLQEQEQPKPEQGYQEQPQENVLLTSEQEAQKMAQLAKRQERLIKNRAAALLSRKRKREHLNSLEEENEKLHGQVDELEKKVKELEKENTELKQRLNIKSNTNTKTSKATGVVFMILFFSFALFTLPSRITVDNRLTVGGSSMTIQQQYPLIEDGSGYAVTPHCNENCKEQNTDLVLIDSVRPRDLQTWIHRKLEKDSSKGQSHLYLYSKEFSQMASLTKTSKHKGNKPMLSLISPYNQTADICDRYLQIDVQVLGSKVIEGQLMPLQQYDYPSALLDGMKRDLITYPRQNYKKEKKSISPPIVNHKSSRVIS</sequence>
<evidence type="ECO:0000256" key="1">
    <source>
        <dbReference type="ARBA" id="ARBA00004123"/>
    </source>
</evidence>
<dbReference type="VEuPathDB" id="FungiDB:RO3G_01696"/>
<dbReference type="Gene3D" id="1.20.5.170">
    <property type="match status" value="1"/>
</dbReference>
<dbReference type="STRING" id="246409.I1BLB2"/>
<protein>
    <recommendedName>
        <fullName evidence="9">BZIP domain-containing protein</fullName>
    </recommendedName>
</protein>
<proteinExistence type="inferred from homology"/>
<dbReference type="PANTHER" id="PTHR47416:SF8">
    <property type="entry name" value="BASIC-LEUCINE ZIPPER TRANSCRIPTION FACTOR E-RELATED"/>
    <property type="match status" value="1"/>
</dbReference>
<dbReference type="InterPro" id="IPR046347">
    <property type="entry name" value="bZIP_sf"/>
</dbReference>
<feature type="compositionally biased region" description="Low complexity" evidence="8">
    <location>
        <begin position="603"/>
        <end position="612"/>
    </location>
</feature>
<feature type="region of interest" description="Disordered" evidence="8">
    <location>
        <begin position="384"/>
        <end position="408"/>
    </location>
</feature>
<comment type="similarity">
    <text evidence="2">Belongs to the bZIP family.</text>
</comment>
<feature type="compositionally biased region" description="Low complexity" evidence="8">
    <location>
        <begin position="385"/>
        <end position="399"/>
    </location>
</feature>
<feature type="region of interest" description="Disordered" evidence="8">
    <location>
        <begin position="603"/>
        <end position="657"/>
    </location>
</feature>
<dbReference type="SMART" id="SM00338">
    <property type="entry name" value="BRLZ"/>
    <property type="match status" value="1"/>
</dbReference>
<dbReference type="Pfam" id="PF00170">
    <property type="entry name" value="bZIP_1"/>
    <property type="match status" value="1"/>
</dbReference>
<evidence type="ECO:0000256" key="5">
    <source>
        <dbReference type="ARBA" id="ARBA00023163"/>
    </source>
</evidence>
<feature type="compositionally biased region" description="Low complexity" evidence="8">
    <location>
        <begin position="538"/>
        <end position="551"/>
    </location>
</feature>
<dbReference type="OrthoDB" id="2504266at2759"/>
<dbReference type="GO" id="GO:0005634">
    <property type="term" value="C:nucleus"/>
    <property type="evidence" value="ECO:0007669"/>
    <property type="project" value="UniProtKB-SubCell"/>
</dbReference>
<feature type="compositionally biased region" description="Basic residues" evidence="8">
    <location>
        <begin position="125"/>
        <end position="144"/>
    </location>
</feature>
<dbReference type="InParanoid" id="I1BLB2"/>
<evidence type="ECO:0000256" key="2">
    <source>
        <dbReference type="ARBA" id="ARBA00007163"/>
    </source>
</evidence>
<keyword evidence="6" id="KW-0539">Nucleus</keyword>
<feature type="compositionally biased region" description="Low complexity" evidence="8">
    <location>
        <begin position="645"/>
        <end position="657"/>
    </location>
</feature>
<keyword evidence="7" id="KW-0175">Coiled coil</keyword>
<organism evidence="10 11">
    <name type="scientific">Rhizopus delemar (strain RA 99-880 / ATCC MYA-4621 / FGSC 9543 / NRRL 43880)</name>
    <name type="common">Mucormycosis agent</name>
    <name type="synonym">Rhizopus arrhizus var. delemar</name>
    <dbReference type="NCBI Taxonomy" id="246409"/>
    <lineage>
        <taxon>Eukaryota</taxon>
        <taxon>Fungi</taxon>
        <taxon>Fungi incertae sedis</taxon>
        <taxon>Mucoromycota</taxon>
        <taxon>Mucoromycotina</taxon>
        <taxon>Mucoromycetes</taxon>
        <taxon>Mucorales</taxon>
        <taxon>Mucorineae</taxon>
        <taxon>Rhizopodaceae</taxon>
        <taxon>Rhizopus</taxon>
    </lineage>
</organism>
<dbReference type="GeneID" id="93608668"/>
<evidence type="ECO:0000256" key="3">
    <source>
        <dbReference type="ARBA" id="ARBA00023015"/>
    </source>
</evidence>
<keyword evidence="11" id="KW-1185">Reference proteome</keyword>